<dbReference type="InterPro" id="IPR008271">
    <property type="entry name" value="Ser/Thr_kinase_AS"/>
</dbReference>
<dbReference type="Pfam" id="PF02800">
    <property type="entry name" value="Gp_dh_C"/>
    <property type="match status" value="1"/>
</dbReference>
<dbReference type="OrthoDB" id="6500128at2759"/>
<feature type="domain" description="Protein kinase" evidence="28">
    <location>
        <begin position="2163"/>
        <end position="2454"/>
    </location>
</feature>
<evidence type="ECO:0000259" key="29">
    <source>
        <dbReference type="PROSITE" id="PS50893"/>
    </source>
</evidence>
<dbReference type="PANTHER" id="PTHR24223:SF463">
    <property type="entry name" value="(WILD MALAYSIAN BANANA) HYPOTHETICAL PROTEIN"/>
    <property type="match status" value="1"/>
</dbReference>
<keyword evidence="13" id="KW-0067">ATP-binding</keyword>
<dbReference type="PANTHER" id="PTHR24223">
    <property type="entry name" value="ATP-BINDING CASSETTE SUB-FAMILY C"/>
    <property type="match status" value="1"/>
</dbReference>
<dbReference type="GO" id="GO:0016620">
    <property type="term" value="F:oxidoreductase activity, acting on the aldehyde or oxo group of donors, NAD or NADP as acceptor"/>
    <property type="evidence" value="ECO:0007669"/>
    <property type="project" value="InterPro"/>
</dbReference>
<dbReference type="SUPFAM" id="SSF55347">
    <property type="entry name" value="Glyceraldehyde-3-phosphate dehydrogenase-like, C-terminal domain"/>
    <property type="match status" value="1"/>
</dbReference>
<dbReference type="Pfam" id="PF00664">
    <property type="entry name" value="ABC_membrane"/>
    <property type="match status" value="2"/>
</dbReference>
<evidence type="ECO:0000256" key="15">
    <source>
        <dbReference type="ARBA" id="ARBA00022989"/>
    </source>
</evidence>
<dbReference type="FunFam" id="3.40.50.300:FF:000169">
    <property type="entry name" value="ABC transporter C family member 3"/>
    <property type="match status" value="1"/>
</dbReference>
<keyword evidence="8" id="KW-0808">Transferase</keyword>
<dbReference type="InterPro" id="IPR045267">
    <property type="entry name" value="CDK11/PITSLRE_STKc"/>
</dbReference>
<evidence type="ECO:0000256" key="14">
    <source>
        <dbReference type="ARBA" id="ARBA00022967"/>
    </source>
</evidence>
<dbReference type="GO" id="GO:0070403">
    <property type="term" value="F:NAD+ binding"/>
    <property type="evidence" value="ECO:0007669"/>
    <property type="project" value="UniProtKB-ARBA"/>
</dbReference>
<evidence type="ECO:0000256" key="20">
    <source>
        <dbReference type="ARBA" id="ARBA00025350"/>
    </source>
</evidence>
<evidence type="ECO:0000256" key="23">
    <source>
        <dbReference type="ARBA" id="ARBA00049280"/>
    </source>
</evidence>
<dbReference type="SUPFAM" id="SSF51735">
    <property type="entry name" value="NAD(P)-binding Rossmann-fold domains"/>
    <property type="match status" value="1"/>
</dbReference>
<dbReference type="FunFam" id="1.10.510.10:FF:000211">
    <property type="entry name" value="Cyclin-dependent kinase G-2"/>
    <property type="match status" value="1"/>
</dbReference>
<feature type="transmembrane region" description="Helical" evidence="27">
    <location>
        <begin position="47"/>
        <end position="74"/>
    </location>
</feature>
<feature type="compositionally biased region" description="Basic and acidic residues" evidence="26">
    <location>
        <begin position="2092"/>
        <end position="2102"/>
    </location>
</feature>
<feature type="transmembrane region" description="Helical" evidence="27">
    <location>
        <begin position="967"/>
        <end position="988"/>
    </location>
</feature>
<dbReference type="InterPro" id="IPR020831">
    <property type="entry name" value="GlycerAld/Erythrose_P_DH"/>
</dbReference>
<dbReference type="Pfam" id="PF00069">
    <property type="entry name" value="Pkinase"/>
    <property type="match status" value="1"/>
</dbReference>
<feature type="domain" description="ABC transmembrane type-1" evidence="30">
    <location>
        <begin position="861"/>
        <end position="1137"/>
    </location>
</feature>
<evidence type="ECO:0000256" key="10">
    <source>
        <dbReference type="ARBA" id="ARBA00022737"/>
    </source>
</evidence>
<comment type="similarity">
    <text evidence="4">Belongs to the ABC transporter superfamily. ABCC family. Conjugate transporter (TC 3.A.1.208) subfamily.</text>
</comment>
<dbReference type="PROSITE" id="PS50011">
    <property type="entry name" value="PROTEIN_KINASE_DOM"/>
    <property type="match status" value="1"/>
</dbReference>
<keyword evidence="16" id="KW-0560">Oxidoreductase</keyword>
<keyword evidence="17" id="KW-0520">NAD</keyword>
<dbReference type="CDD" id="cd18126">
    <property type="entry name" value="GAPDH_I_C"/>
    <property type="match status" value="1"/>
</dbReference>
<sequence>MEMMLMDYLYVVIFSLLFAWVLLEFVGSRKSSAEAGEIGKGMVPRKFRVVAEITVACNVLISILHLGFCVHGVWKRGSISLRHVLLAVSWVLVTLYAAYSKHRKAGVCFGWPLVLVSWWLFSGLHNLVSISAFVFSLWSKASLPDDLFPAPNVVQITSFPLTVFLCFAALSVSSQKANPELERPLLSDEHDGVGGDGYTVAGYWSCLTFRWLNPVFEKGRAVRLELSHLPGVPPSETAASSFSLLQESLGGQKPWSTALPGVVVRAVWRPLASNAVFAGLNTFSSYLGPLMITSFVGFISGDDSSDGQHYGYVLAALFFLAKTVESLTQRQWYFGARQIGVRVRAALMVAIYNKSLAIKHAGTSTGKIVNFLDVDVEKICDFFWYIHGVWLLPLQVSLALLILYRNLGAAASVSALAATILVMVSNTPLANLQQRLHSKIMEAKDGRMKATAETLKCMRVLKLHAWETAYLNKLLEHRNAERSWLRRYLYTCSAIAFLFWASPTLVSVVAFGVCILVKAPLTAGTVLSALATFRILQEPIYNLPELLNMIAQTKVSIDRIQDFIKEEEQKRLKPSDQSEATDIGVEIQPGEYTWEADAMSRTPTLKIDKKIQIMRGEKVALCGAVGSGKSSFLCSITGEIPWISGGRVSILGSRAYVPQSAWIQTGTIRENVLFGKEMDRRWYREVMEACALDRDVGAWADGDLTVVGERGINLSGGQKQRIQLARAIYNNADVYLLDDPFSAVDAHTRRHLFKVLKDGKVVQSGKYEDLMMDSNGDLVWQIAAHNQSLSQVSPSKEHSSSVSARHRMKQENHAEVKLFDQSKVSELSERSCEEEREFGRVKWHVYRAFVTSAYKGACIPVLLFCQVLFQGLQMGSNYWIAWATEKEDRVSREKLIGIFILLSASSSVFVFGRAILLSTIAIETAQKLFVGMITSIIKAPMSFFDSTHTSRILNRSSTDQSTVDTDIPYRVAGLVFALIQLLCIIILMSQVAWPVFILFIVVVTISIWYQNYYISAARELARMVGIQKAPILHHFSESLAGAATIRSFNQEERFCERNLALIDDYSRITFHNYATMEWLSVRINFLFNLVFFAMLTILVSMPRNTIDPSLAGLAATYGLNLNVLQAWVIWNICNVENKMISVERILQFSAIPSEAPLVIEHSRPEENWPTSGTIELDDLNVRYKPNLPMILKGLSCTLPGGKKIGVVGRTGSGKSTLIQALFRVVEPTSGRIVIDSIDISRIGLHDLRSRLSIIPQEPTLFQGTVRTNLDPLQQHLDSEIWEALYKCRLGEIVKQDQRLLDAPVAEDGENWSVGQRQLVCLARVLLDKRRILVLDEATASVDTATDNFIQKTIREITNNCTVITVAHRIPTVIDSDLVLVLDEGKILEFSTPVELLKDESSAFSKLGKSRKLYKKYLISLSHLVSRHIRHSFRLESSPPIAMAKIKIGINGFGRIGRLVARVALQSDDVELVAVNDPFISTDYMTYMFKYDTVHGKWKHHEIKVKDSKTLLFGEKQVTIFGIRNPEEIPWGETGAEYVVESTGVFTDKDKAAAHLKGGAKKVIISAPSKDAPMFVVGVNEHTYKPDIDIVSNASCTTNCLAPLAKVIHDRFGIVEGLMTTVHSITATQKTVDGPSSKDWRGGRAASFNIIPSSTGAAKAVGKVLPALNGKLTGMAFRVPTVDVSVVDLTVRLEKAASYEQIKAAIKEESEGKLKGILGYVEEDLVSTDFVGDSRSSIFDAKAGIALNENFVKVVAWYDNEWGYSSRVVDLIRHMASTKVSFGKKNKICNMAASRYGGYRDHEFRDRETDVEISRRRDYYQGRVREGGRDRDRGRSDRDVRDRVSASQRDITEAKAANGSYRSPMSSNSSGGSGHIQKMSHLSGRDVDRETGELSSGSGSDDAEAPVSKIRENGIQNQEIDDVSMPVRKRKFSPIIWDRDDNKKSTVSTSRSKISKVEDVALPPPPPLPQGFVPPQVVEPSVGNELPLDSNVSVDLHQEQSENNNHGARLVDEYYEEPAPARSISFSRWADGNSALGDEEDELLEDDAQRRKKTNPLSNTAGQQLLKKSPTPELGEVIVRQNSSGALSKLFDSEGEHADRDQEVELDGNDYMDVDKDESNAETSDQLSDTDFDAEDHRSKTPEAAQTPQRSINMLQGCRSVDEFERLNKIDEGTYGVVYRAKDKKTGEIVALKKVKMEKEREGFPLTSLREINILLSFHHPSIVDVKEVVVGSSLDSIFMAMEYMEHDLKGLMETMKQPFSQSEVKCLMLQLFSGVKYLHDNWVLHRDLKTSNLLLNNRGELKICDFGLSRQYGSPLKPYTHLVVTLWYRAPELLLGAKEYSTAIDMWSLGCIMAELLAKEPLFSGKTEFDQLDKIFRTLGTPNEKIWPGFAKLPRVKVNFVKQPYNKLREKFPPTSFSGRPTLSEAGFDLLNKLLTYDPEKRITAEAALNHHWFCEVPLPKSKEFMPTFPAQHAQDRRLRRMMRSPDPLAEQRKKELQQGELGLSSLFGTTDGVDDNEEYYLPLLHQNTMYFRAFSFFTSAAVNRLREQPPSSQNNSCNIILKIMHASRATSEDVLFV</sequence>
<evidence type="ECO:0000256" key="24">
    <source>
        <dbReference type="ARBA" id="ARBA00057614"/>
    </source>
</evidence>
<dbReference type="PROSITE" id="PS50929">
    <property type="entry name" value="ABC_TM1F"/>
    <property type="match status" value="2"/>
</dbReference>
<dbReference type="SMART" id="SM00382">
    <property type="entry name" value="AAA"/>
    <property type="match status" value="2"/>
</dbReference>
<feature type="transmembrane region" description="Helical" evidence="27">
    <location>
        <begin position="488"/>
        <end position="513"/>
    </location>
</feature>
<dbReference type="GO" id="GO:0032991">
    <property type="term" value="C:protein-containing complex"/>
    <property type="evidence" value="ECO:0007669"/>
    <property type="project" value="UniProtKB-ARBA"/>
</dbReference>
<evidence type="ECO:0000256" key="3">
    <source>
        <dbReference type="ARBA" id="ARBA00007406"/>
    </source>
</evidence>
<dbReference type="InterPro" id="IPR027417">
    <property type="entry name" value="P-loop_NTPase"/>
</dbReference>
<feature type="transmembrane region" description="Helical" evidence="27">
    <location>
        <begin position="1079"/>
        <end position="1098"/>
    </location>
</feature>
<comment type="catalytic activity">
    <reaction evidence="21">
        <text>L-threonyl-[protein] + ATP = O-phospho-L-threonyl-[protein] + ADP + H(+)</text>
        <dbReference type="Rhea" id="RHEA:46608"/>
        <dbReference type="Rhea" id="RHEA-COMP:11060"/>
        <dbReference type="Rhea" id="RHEA-COMP:11605"/>
        <dbReference type="ChEBI" id="CHEBI:15378"/>
        <dbReference type="ChEBI" id="CHEBI:30013"/>
        <dbReference type="ChEBI" id="CHEBI:30616"/>
        <dbReference type="ChEBI" id="CHEBI:61977"/>
        <dbReference type="ChEBI" id="CHEBI:456216"/>
        <dbReference type="EC" id="2.7.11.22"/>
    </reaction>
</comment>
<dbReference type="Gene3D" id="1.20.1560.10">
    <property type="entry name" value="ABC transporter type 1, transmembrane domain"/>
    <property type="match status" value="2"/>
</dbReference>
<dbReference type="InterPro" id="IPR017871">
    <property type="entry name" value="ABC_transporter-like_CS"/>
</dbReference>
<comment type="function">
    <text evidence="20">Key enzyme in glycolysis that catalyzes the first step of the pathway by converting D-glyceraldehyde 3-phosphate (G3P) into 3-phospho-D-glyceroyl phosphate. Essential for the maintenance of cellular ATP levels and carbohydrate metabolism.</text>
</comment>
<evidence type="ECO:0000259" key="30">
    <source>
        <dbReference type="PROSITE" id="PS50929"/>
    </source>
</evidence>
<feature type="transmembrane region" description="Helical" evidence="27">
    <location>
        <begin position="6"/>
        <end position="26"/>
    </location>
</feature>
<feature type="transmembrane region" description="Helical" evidence="27">
    <location>
        <begin position="153"/>
        <end position="173"/>
    </location>
</feature>
<dbReference type="SUPFAM" id="SSF56112">
    <property type="entry name" value="Protein kinase-like (PK-like)"/>
    <property type="match status" value="1"/>
</dbReference>
<comment type="similarity">
    <text evidence="3 25">Belongs to the glyceraldehyde-3-phosphate dehydrogenase family.</text>
</comment>
<evidence type="ECO:0000256" key="18">
    <source>
        <dbReference type="ARBA" id="ARBA00023136"/>
    </source>
</evidence>
<evidence type="ECO:0000313" key="31">
    <source>
        <dbReference type="EMBL" id="URE04605.1"/>
    </source>
</evidence>
<keyword evidence="10" id="KW-0677">Repeat</keyword>
<keyword evidence="19" id="KW-0324">Glycolysis</keyword>
<dbReference type="InterPro" id="IPR036291">
    <property type="entry name" value="NAD(P)-bd_dom_sf"/>
</dbReference>
<feature type="transmembrane region" description="Helical" evidence="27">
    <location>
        <begin position="80"/>
        <end position="99"/>
    </location>
</feature>
<feature type="transmembrane region" description="Helical" evidence="27">
    <location>
        <begin position="995"/>
        <end position="1014"/>
    </location>
</feature>
<dbReference type="CDD" id="cd03250">
    <property type="entry name" value="ABCC_MRP_domain1"/>
    <property type="match status" value="1"/>
</dbReference>
<keyword evidence="5" id="KW-0813">Transport</keyword>
<feature type="region of interest" description="Disordered" evidence="26">
    <location>
        <begin position="2023"/>
        <end position="2072"/>
    </location>
</feature>
<dbReference type="FunFam" id="3.40.50.300:FF:000973">
    <property type="entry name" value="Multidrug resistance-associated protein 4"/>
    <property type="match status" value="1"/>
</dbReference>
<dbReference type="Proteomes" id="UP001055439">
    <property type="component" value="Chromosome 5"/>
</dbReference>
<dbReference type="InterPro" id="IPR000719">
    <property type="entry name" value="Prot_kinase_dom"/>
</dbReference>
<keyword evidence="12" id="KW-0418">Kinase</keyword>
<feature type="compositionally biased region" description="Low complexity" evidence="26">
    <location>
        <begin position="1858"/>
        <end position="1869"/>
    </location>
</feature>
<keyword evidence="11" id="KW-0547">Nucleotide-binding</keyword>
<dbReference type="FunFam" id="1.20.1560.10:FF:000003">
    <property type="entry name" value="ABC transporter C family member 10"/>
    <property type="match status" value="1"/>
</dbReference>
<keyword evidence="9 27" id="KW-0812">Transmembrane</keyword>
<organism evidence="31 32">
    <name type="scientific">Musa troglodytarum</name>
    <name type="common">fe'i banana</name>
    <dbReference type="NCBI Taxonomy" id="320322"/>
    <lineage>
        <taxon>Eukaryota</taxon>
        <taxon>Viridiplantae</taxon>
        <taxon>Streptophyta</taxon>
        <taxon>Embryophyta</taxon>
        <taxon>Tracheophyta</taxon>
        <taxon>Spermatophyta</taxon>
        <taxon>Magnoliopsida</taxon>
        <taxon>Liliopsida</taxon>
        <taxon>Zingiberales</taxon>
        <taxon>Musaceae</taxon>
        <taxon>Musa</taxon>
    </lineage>
</organism>
<dbReference type="GO" id="GO:0008353">
    <property type="term" value="F:RNA polymerase II CTD heptapeptide repeat kinase activity"/>
    <property type="evidence" value="ECO:0007669"/>
    <property type="project" value="UniProtKB-EC"/>
</dbReference>
<evidence type="ECO:0000256" key="16">
    <source>
        <dbReference type="ARBA" id="ARBA00023002"/>
    </source>
</evidence>
<dbReference type="Gene3D" id="3.40.50.300">
    <property type="entry name" value="P-loop containing nucleotide triphosphate hydrolases"/>
    <property type="match status" value="2"/>
</dbReference>
<evidence type="ECO:0000256" key="6">
    <source>
        <dbReference type="ARBA" id="ARBA00022527"/>
    </source>
</evidence>
<comment type="subcellular location">
    <subcellularLocation>
        <location evidence="1">Membrane</location>
        <topology evidence="1">Multi-pass membrane protein</topology>
    </subcellularLocation>
</comment>
<evidence type="ECO:0000256" key="5">
    <source>
        <dbReference type="ARBA" id="ARBA00022448"/>
    </source>
</evidence>
<evidence type="ECO:0000256" key="8">
    <source>
        <dbReference type="ARBA" id="ARBA00022679"/>
    </source>
</evidence>
<evidence type="ECO:0000259" key="28">
    <source>
        <dbReference type="PROSITE" id="PS50011"/>
    </source>
</evidence>
<dbReference type="GO" id="GO:0006096">
    <property type="term" value="P:glycolytic process"/>
    <property type="evidence" value="ECO:0007669"/>
    <property type="project" value="UniProtKB-KW"/>
</dbReference>
<dbReference type="InterPro" id="IPR011009">
    <property type="entry name" value="Kinase-like_dom_sf"/>
</dbReference>
<dbReference type="PRINTS" id="PR00078">
    <property type="entry name" value="G3PDHDRGNASE"/>
</dbReference>
<dbReference type="CDD" id="cd18579">
    <property type="entry name" value="ABC_6TM_ABCC_D1"/>
    <property type="match status" value="1"/>
</dbReference>
<dbReference type="InterPro" id="IPR044726">
    <property type="entry name" value="ABCC_6TM_D2"/>
</dbReference>
<dbReference type="GO" id="GO:0005634">
    <property type="term" value="C:nucleus"/>
    <property type="evidence" value="ECO:0007669"/>
    <property type="project" value="UniProtKB-ARBA"/>
</dbReference>
<feature type="transmembrane region" description="Helical" evidence="27">
    <location>
        <begin position="275"/>
        <end position="298"/>
    </location>
</feature>
<protein>
    <submittedName>
        <fullName evidence="31">ABC transporter transmembrane region</fullName>
    </submittedName>
</protein>
<evidence type="ECO:0000256" key="21">
    <source>
        <dbReference type="ARBA" id="ARBA00047811"/>
    </source>
</evidence>
<evidence type="ECO:0000256" key="9">
    <source>
        <dbReference type="ARBA" id="ARBA00022692"/>
    </source>
</evidence>
<keyword evidence="6" id="KW-0723">Serine/threonine-protein kinase</keyword>
<dbReference type="InterPro" id="IPR003439">
    <property type="entry name" value="ABC_transporter-like_ATP-bd"/>
</dbReference>
<evidence type="ECO:0000256" key="26">
    <source>
        <dbReference type="SAM" id="MobiDB-lite"/>
    </source>
</evidence>
<dbReference type="InterPro" id="IPR020828">
    <property type="entry name" value="GlycerAld_3-P_DH_NAD(P)-bd"/>
</dbReference>
<dbReference type="Gene3D" id="3.40.50.720">
    <property type="entry name" value="NAD(P)-binding Rossmann-like Domain"/>
    <property type="match status" value="1"/>
</dbReference>
<comment type="catalytic activity">
    <reaction evidence="23">
        <text>[DNA-directed RNA polymerase] + ATP = phospho-[DNA-directed RNA polymerase] + ADP + H(+)</text>
        <dbReference type="Rhea" id="RHEA:10216"/>
        <dbReference type="Rhea" id="RHEA-COMP:11321"/>
        <dbReference type="Rhea" id="RHEA-COMP:11322"/>
        <dbReference type="ChEBI" id="CHEBI:15378"/>
        <dbReference type="ChEBI" id="CHEBI:30616"/>
        <dbReference type="ChEBI" id="CHEBI:43176"/>
        <dbReference type="ChEBI" id="CHEBI:68546"/>
        <dbReference type="ChEBI" id="CHEBI:456216"/>
        <dbReference type="EC" id="2.7.11.23"/>
    </reaction>
</comment>
<dbReference type="Pfam" id="PF00005">
    <property type="entry name" value="ABC_tran"/>
    <property type="match status" value="2"/>
</dbReference>
<keyword evidence="32" id="KW-1185">Reference proteome</keyword>
<evidence type="ECO:0000256" key="12">
    <source>
        <dbReference type="ARBA" id="ARBA00022777"/>
    </source>
</evidence>
<feature type="compositionally biased region" description="Basic and acidic residues" evidence="26">
    <location>
        <begin position="1882"/>
        <end position="1891"/>
    </location>
</feature>
<dbReference type="InterPro" id="IPR044746">
    <property type="entry name" value="ABCC_6TM_D1"/>
</dbReference>
<feature type="transmembrane region" description="Helical" evidence="27">
    <location>
        <begin position="111"/>
        <end position="138"/>
    </location>
</feature>
<dbReference type="FunFam" id="3.30.360.10:FF:000001">
    <property type="entry name" value="Glyceraldehyde-3-phosphate dehydrogenase"/>
    <property type="match status" value="1"/>
</dbReference>
<dbReference type="PROSITE" id="PS00108">
    <property type="entry name" value="PROTEIN_KINASE_ST"/>
    <property type="match status" value="1"/>
</dbReference>
<dbReference type="Pfam" id="PF00044">
    <property type="entry name" value="Gp_dh_N"/>
    <property type="match status" value="1"/>
</dbReference>
<feature type="domain" description="ABC transporter" evidence="29">
    <location>
        <begin position="1174"/>
        <end position="1408"/>
    </location>
</feature>
<dbReference type="EMBL" id="CP097507">
    <property type="protein sequence ID" value="URE04605.1"/>
    <property type="molecule type" value="Genomic_DNA"/>
</dbReference>
<evidence type="ECO:0000256" key="11">
    <source>
        <dbReference type="ARBA" id="ARBA00022741"/>
    </source>
</evidence>
<feature type="transmembrane region" description="Helical" evidence="27">
    <location>
        <begin position="310"/>
        <end position="328"/>
    </location>
</feature>
<feature type="compositionally biased region" description="Acidic residues" evidence="26">
    <location>
        <begin position="2036"/>
        <end position="2045"/>
    </location>
</feature>
<dbReference type="GO" id="GO:0140359">
    <property type="term" value="F:ABC-type transporter activity"/>
    <property type="evidence" value="ECO:0007669"/>
    <property type="project" value="InterPro"/>
</dbReference>
<comment type="similarity">
    <text evidence="2">Belongs to the protein kinase superfamily. CMGC Ser/Thr protein kinase family. CDC2/CDKX subfamily.</text>
</comment>
<feature type="region of interest" description="Disordered" evidence="26">
    <location>
        <begin position="1941"/>
        <end position="1965"/>
    </location>
</feature>
<dbReference type="FunFam" id="3.30.200.20:FF:000172">
    <property type="entry name" value="cyclin-dependent kinase G-2 isoform X1"/>
    <property type="match status" value="1"/>
</dbReference>
<feature type="transmembrane region" description="Helical" evidence="27">
    <location>
        <begin position="410"/>
        <end position="432"/>
    </location>
</feature>
<dbReference type="GO" id="GO:0042301">
    <property type="term" value="F:phosphate ion binding"/>
    <property type="evidence" value="ECO:0007669"/>
    <property type="project" value="UniProtKB-ARBA"/>
</dbReference>
<feature type="domain" description="ABC transmembrane type-1" evidence="30">
    <location>
        <begin position="275"/>
        <end position="552"/>
    </location>
</feature>
<proteinExistence type="inferred from homology"/>
<evidence type="ECO:0000313" key="32">
    <source>
        <dbReference type="Proteomes" id="UP001055439"/>
    </source>
</evidence>
<evidence type="ECO:0000256" key="13">
    <source>
        <dbReference type="ARBA" id="ARBA00022840"/>
    </source>
</evidence>
<keyword evidence="14" id="KW-1278">Translocase</keyword>
<dbReference type="GO" id="GO:0016020">
    <property type="term" value="C:membrane"/>
    <property type="evidence" value="ECO:0007669"/>
    <property type="project" value="UniProtKB-SubCell"/>
</dbReference>
<name>A0A9E7FZ76_9LILI</name>
<dbReference type="InterPro" id="IPR020829">
    <property type="entry name" value="GlycerAld_3-P_DH_cat"/>
</dbReference>
<dbReference type="InterPro" id="IPR006424">
    <property type="entry name" value="Glyceraldehyde-3-P_DH_1"/>
</dbReference>
<evidence type="ECO:0000256" key="19">
    <source>
        <dbReference type="ARBA" id="ARBA00023152"/>
    </source>
</evidence>
<dbReference type="GO" id="GO:0050661">
    <property type="term" value="F:NADP binding"/>
    <property type="evidence" value="ECO:0007669"/>
    <property type="project" value="InterPro"/>
</dbReference>
<keyword evidence="18 27" id="KW-0472">Membrane</keyword>
<dbReference type="InterPro" id="IPR020830">
    <property type="entry name" value="GlycerAld_3-P_DH_AS"/>
</dbReference>
<dbReference type="Gene3D" id="1.10.510.10">
    <property type="entry name" value="Transferase(Phosphotransferase) domain 1"/>
    <property type="match status" value="1"/>
</dbReference>
<dbReference type="PROSITE" id="PS50893">
    <property type="entry name" value="ABC_TRANSPORTER_2"/>
    <property type="match status" value="2"/>
</dbReference>
<feature type="transmembrane region" description="Helical" evidence="27">
    <location>
        <begin position="895"/>
        <end position="916"/>
    </location>
</feature>
<gene>
    <name evidence="31" type="ORF">MUK42_18918</name>
</gene>
<dbReference type="PROSITE" id="PS00071">
    <property type="entry name" value="GAPDH"/>
    <property type="match status" value="1"/>
</dbReference>
<dbReference type="SUPFAM" id="SSF52540">
    <property type="entry name" value="P-loop containing nucleoside triphosphate hydrolases"/>
    <property type="match status" value="2"/>
</dbReference>
<dbReference type="GO" id="GO:0004693">
    <property type="term" value="F:cyclin-dependent protein serine/threonine kinase activity"/>
    <property type="evidence" value="ECO:0007669"/>
    <property type="project" value="UniProtKB-EC"/>
</dbReference>
<dbReference type="CDD" id="cd05214">
    <property type="entry name" value="GAPDH_I_N"/>
    <property type="match status" value="1"/>
</dbReference>
<dbReference type="GO" id="GO:0005524">
    <property type="term" value="F:ATP binding"/>
    <property type="evidence" value="ECO:0007669"/>
    <property type="project" value="UniProtKB-KW"/>
</dbReference>
<dbReference type="CDD" id="cd03244">
    <property type="entry name" value="ABCC_MRP_domain2"/>
    <property type="match status" value="1"/>
</dbReference>
<dbReference type="InterPro" id="IPR050173">
    <property type="entry name" value="ABC_transporter_C-like"/>
</dbReference>
<dbReference type="InterPro" id="IPR011527">
    <property type="entry name" value="ABC1_TM_dom"/>
</dbReference>
<feature type="transmembrane region" description="Helical" evidence="27">
    <location>
        <begin position="382"/>
        <end position="404"/>
    </location>
</feature>
<dbReference type="SMART" id="SM00220">
    <property type="entry name" value="S_TKc"/>
    <property type="match status" value="1"/>
</dbReference>
<dbReference type="InterPro" id="IPR036640">
    <property type="entry name" value="ABC1_TM_sf"/>
</dbReference>
<evidence type="ECO:0000256" key="22">
    <source>
        <dbReference type="ARBA" id="ARBA00048367"/>
    </source>
</evidence>
<dbReference type="Gene3D" id="3.30.360.10">
    <property type="entry name" value="Dihydrodipicolinate Reductase, domain 2"/>
    <property type="match status" value="1"/>
</dbReference>
<dbReference type="SUPFAM" id="SSF90123">
    <property type="entry name" value="ABC transporter transmembrane region"/>
    <property type="match status" value="2"/>
</dbReference>
<dbReference type="GO" id="GO:0006006">
    <property type="term" value="P:glucose metabolic process"/>
    <property type="evidence" value="ECO:0007669"/>
    <property type="project" value="InterPro"/>
</dbReference>
<evidence type="ECO:0000256" key="2">
    <source>
        <dbReference type="ARBA" id="ARBA00006485"/>
    </source>
</evidence>
<evidence type="ECO:0000256" key="4">
    <source>
        <dbReference type="ARBA" id="ARBA00009726"/>
    </source>
</evidence>
<dbReference type="GO" id="GO:0016887">
    <property type="term" value="F:ATP hydrolysis activity"/>
    <property type="evidence" value="ECO:0007669"/>
    <property type="project" value="InterPro"/>
</dbReference>
<accession>A0A9E7FZ76</accession>
<feature type="region of interest" description="Disordered" evidence="26">
    <location>
        <begin position="2092"/>
        <end position="2148"/>
    </location>
</feature>
<dbReference type="FunFam" id="3.40.50.720:FF:000020">
    <property type="entry name" value="Glyceraldehyde-3-phosphate dehydrogenase"/>
    <property type="match status" value="1"/>
</dbReference>
<feature type="domain" description="ABC transporter" evidence="29">
    <location>
        <begin position="587"/>
        <end position="816"/>
    </location>
</feature>
<dbReference type="FunFam" id="1.20.1560.10:FF:000002">
    <property type="entry name" value="ABC transporter C family member 5"/>
    <property type="match status" value="1"/>
</dbReference>
<reference evidence="31" key="1">
    <citation type="submission" date="2022-05" db="EMBL/GenBank/DDBJ databases">
        <title>The Musa troglodytarum L. genome provides insights into the mechanism of non-climacteric behaviour and enrichment of carotenoids.</title>
        <authorList>
            <person name="Wang J."/>
        </authorList>
    </citation>
    <scope>NUCLEOTIDE SEQUENCE</scope>
    <source>
        <tissue evidence="31">Leaf</tissue>
    </source>
</reference>
<feature type="region of interest" description="Disordered" evidence="26">
    <location>
        <begin position="1821"/>
        <end position="1925"/>
    </location>
</feature>
<feature type="compositionally biased region" description="Basic and acidic residues" evidence="26">
    <location>
        <begin position="1821"/>
        <end position="1843"/>
    </location>
</feature>
<comment type="function">
    <text evidence="24">ABC transporter that may affect phytic acid transport and compartmentalization. May function directly or indirectly in removing phytic acid from the cytosol or in vesicle trafficking. Required for phytic acid accumulation in developing seeds. Phytic acid is the primary storage form of phosphorus in cereal grains and other plant seeds.</text>
</comment>
<dbReference type="CDD" id="cd18580">
    <property type="entry name" value="ABC_6TM_ABCC_D2"/>
    <property type="match status" value="1"/>
</dbReference>
<keyword evidence="7" id="KW-0597">Phosphoprotein</keyword>
<comment type="catalytic activity">
    <reaction evidence="22">
        <text>L-seryl-[protein] + ATP = O-phospho-L-seryl-[protein] + ADP + H(+)</text>
        <dbReference type="Rhea" id="RHEA:17989"/>
        <dbReference type="Rhea" id="RHEA-COMP:9863"/>
        <dbReference type="Rhea" id="RHEA-COMP:11604"/>
        <dbReference type="ChEBI" id="CHEBI:15378"/>
        <dbReference type="ChEBI" id="CHEBI:29999"/>
        <dbReference type="ChEBI" id="CHEBI:30616"/>
        <dbReference type="ChEBI" id="CHEBI:83421"/>
        <dbReference type="ChEBI" id="CHEBI:456216"/>
        <dbReference type="EC" id="2.7.11.22"/>
    </reaction>
</comment>
<dbReference type="PROSITE" id="PS00211">
    <property type="entry name" value="ABC_TRANSPORTER_1"/>
    <property type="match status" value="1"/>
</dbReference>
<evidence type="ECO:0000256" key="25">
    <source>
        <dbReference type="RuleBase" id="RU000397"/>
    </source>
</evidence>
<dbReference type="InterPro" id="IPR003593">
    <property type="entry name" value="AAA+_ATPase"/>
</dbReference>
<keyword evidence="15 27" id="KW-1133">Transmembrane helix</keyword>
<dbReference type="Gene3D" id="3.30.200.20">
    <property type="entry name" value="Phosphorylase Kinase, domain 1"/>
    <property type="match status" value="1"/>
</dbReference>
<dbReference type="CDD" id="cd07843">
    <property type="entry name" value="STKc_CDC2L1"/>
    <property type="match status" value="1"/>
</dbReference>
<dbReference type="SMART" id="SM00846">
    <property type="entry name" value="Gp_dh_N"/>
    <property type="match status" value="1"/>
</dbReference>
<evidence type="ECO:0000256" key="17">
    <source>
        <dbReference type="ARBA" id="ARBA00023027"/>
    </source>
</evidence>
<evidence type="ECO:0000256" key="27">
    <source>
        <dbReference type="SAM" id="Phobius"/>
    </source>
</evidence>
<evidence type="ECO:0000256" key="1">
    <source>
        <dbReference type="ARBA" id="ARBA00004141"/>
    </source>
</evidence>
<dbReference type="NCBIfam" id="TIGR01534">
    <property type="entry name" value="GAPDH-I"/>
    <property type="match status" value="1"/>
</dbReference>
<evidence type="ECO:0000256" key="7">
    <source>
        <dbReference type="ARBA" id="ARBA00022553"/>
    </source>
</evidence>